<feature type="transmembrane region" description="Helical" evidence="6">
    <location>
        <begin position="148"/>
        <end position="166"/>
    </location>
</feature>
<dbReference type="OrthoDB" id="5637080at2"/>
<keyword evidence="4 6" id="KW-1133">Transmembrane helix</keyword>
<feature type="transmembrane region" description="Helical" evidence="6">
    <location>
        <begin position="57"/>
        <end position="79"/>
    </location>
</feature>
<evidence type="ECO:0000256" key="6">
    <source>
        <dbReference type="SAM" id="Phobius"/>
    </source>
</evidence>
<protein>
    <submittedName>
        <fullName evidence="7">Transporter</fullName>
    </submittedName>
</protein>
<dbReference type="Pfam" id="PF01594">
    <property type="entry name" value="AI-2E_transport"/>
    <property type="match status" value="1"/>
</dbReference>
<evidence type="ECO:0000256" key="3">
    <source>
        <dbReference type="ARBA" id="ARBA00022692"/>
    </source>
</evidence>
<gene>
    <name evidence="7" type="primary">yhhT_2</name>
    <name evidence="7" type="ORF">NCTC11532_02899</name>
</gene>
<dbReference type="GO" id="GO:0016020">
    <property type="term" value="C:membrane"/>
    <property type="evidence" value="ECO:0007669"/>
    <property type="project" value="UniProtKB-SubCell"/>
</dbReference>
<evidence type="ECO:0000256" key="1">
    <source>
        <dbReference type="ARBA" id="ARBA00004141"/>
    </source>
</evidence>
<evidence type="ECO:0000313" key="7">
    <source>
        <dbReference type="EMBL" id="STY31442.1"/>
    </source>
</evidence>
<feature type="transmembrane region" description="Helical" evidence="6">
    <location>
        <begin position="7"/>
        <end position="23"/>
    </location>
</feature>
<sequence length="346" mass="39168">MIKTKSSIELKILVGIAFLYIIAFSQHILFPLLLSFLLYLLLSPFLDLLIDIKIPRVIASTFILSGILGIIAIFIIFIIPPASNWIANAPDNFKIIEGKFRTVKTSLGKINQAAESAQSITNIDKKKNVIVTPNVSLAPSLFNLTTDILLSIGTVVILLFFYLMYFKSFIQKLELIIYNRKKLPAPENPYILTLKNEVSKYLFTFSLICLFFGLVMMIIFWLLDLPNAPLWGAMVTLLTFIPYLGHLFGIIIILFVSLITFDSYLEIFAPPILYFLIAVIEGQLITPIFLGRRLKLNPFLIFLTILIWSWLWGVPGGIISVPLLVTLKITLEYIPSLAKYSTLLEK</sequence>
<feature type="transmembrane region" description="Helical" evidence="6">
    <location>
        <begin position="29"/>
        <end position="50"/>
    </location>
</feature>
<organism evidence="7 8">
    <name type="scientific">Legionella wadsworthii</name>
    <dbReference type="NCBI Taxonomy" id="28088"/>
    <lineage>
        <taxon>Bacteria</taxon>
        <taxon>Pseudomonadati</taxon>
        <taxon>Pseudomonadota</taxon>
        <taxon>Gammaproteobacteria</taxon>
        <taxon>Legionellales</taxon>
        <taxon>Legionellaceae</taxon>
        <taxon>Legionella</taxon>
    </lineage>
</organism>
<evidence type="ECO:0000256" key="2">
    <source>
        <dbReference type="ARBA" id="ARBA00009773"/>
    </source>
</evidence>
<name>A0A378LXT9_9GAMM</name>
<evidence type="ECO:0000256" key="4">
    <source>
        <dbReference type="ARBA" id="ARBA00022989"/>
    </source>
</evidence>
<dbReference type="PANTHER" id="PTHR21716:SF16">
    <property type="entry name" value="BLL1467 PROTEIN"/>
    <property type="match status" value="1"/>
</dbReference>
<dbReference type="PANTHER" id="PTHR21716">
    <property type="entry name" value="TRANSMEMBRANE PROTEIN"/>
    <property type="match status" value="1"/>
</dbReference>
<comment type="subcellular location">
    <subcellularLocation>
        <location evidence="1">Membrane</location>
        <topology evidence="1">Multi-pass membrane protein</topology>
    </subcellularLocation>
</comment>
<accession>A0A378LXT9</accession>
<keyword evidence="5 6" id="KW-0472">Membrane</keyword>
<comment type="similarity">
    <text evidence="2">Belongs to the autoinducer-2 exporter (AI-2E) (TC 2.A.86) family.</text>
</comment>
<dbReference type="RefSeq" id="WP_031566439.1">
    <property type="nucleotide sequence ID" value="NZ_CAAAIS010000006.1"/>
</dbReference>
<dbReference type="GO" id="GO:0055085">
    <property type="term" value="P:transmembrane transport"/>
    <property type="evidence" value="ECO:0007669"/>
    <property type="project" value="TreeGrafter"/>
</dbReference>
<dbReference type="AlphaFoldDB" id="A0A378LXT9"/>
<dbReference type="InterPro" id="IPR002549">
    <property type="entry name" value="AI-2E-like"/>
</dbReference>
<dbReference type="EMBL" id="UGPB01000001">
    <property type="protein sequence ID" value="STY31442.1"/>
    <property type="molecule type" value="Genomic_DNA"/>
</dbReference>
<evidence type="ECO:0000313" key="8">
    <source>
        <dbReference type="Proteomes" id="UP000255297"/>
    </source>
</evidence>
<keyword evidence="8" id="KW-1185">Reference proteome</keyword>
<feature type="transmembrane region" description="Helical" evidence="6">
    <location>
        <begin position="272"/>
        <end position="290"/>
    </location>
</feature>
<dbReference type="Proteomes" id="UP000255297">
    <property type="component" value="Unassembled WGS sequence"/>
</dbReference>
<proteinExistence type="inferred from homology"/>
<keyword evidence="3 6" id="KW-0812">Transmembrane</keyword>
<feature type="transmembrane region" description="Helical" evidence="6">
    <location>
        <begin position="296"/>
        <end position="325"/>
    </location>
</feature>
<evidence type="ECO:0000256" key="5">
    <source>
        <dbReference type="ARBA" id="ARBA00023136"/>
    </source>
</evidence>
<reference evidence="7 8" key="1">
    <citation type="submission" date="2018-06" db="EMBL/GenBank/DDBJ databases">
        <authorList>
            <consortium name="Pathogen Informatics"/>
            <person name="Doyle S."/>
        </authorList>
    </citation>
    <scope>NUCLEOTIDE SEQUENCE [LARGE SCALE GENOMIC DNA]</scope>
    <source>
        <strain evidence="7 8">NCTC11532</strain>
    </source>
</reference>
<feature type="transmembrane region" description="Helical" evidence="6">
    <location>
        <begin position="243"/>
        <end position="265"/>
    </location>
</feature>
<feature type="transmembrane region" description="Helical" evidence="6">
    <location>
        <begin position="201"/>
        <end position="223"/>
    </location>
</feature>